<dbReference type="STRING" id="31234.E3MV09"/>
<feature type="domain" description="DNA helicase Pif1-like DEAD-box helicase" evidence="2">
    <location>
        <begin position="16"/>
        <end position="173"/>
    </location>
</feature>
<dbReference type="GO" id="GO:0043139">
    <property type="term" value="F:5'-3' DNA helicase activity"/>
    <property type="evidence" value="ECO:0007669"/>
    <property type="project" value="UniProtKB-EC"/>
</dbReference>
<dbReference type="HOGENOM" id="CLU_001613_9_0_1"/>
<keyword evidence="1" id="KW-0234">DNA repair</keyword>
<keyword evidence="1" id="KW-0347">Helicase</keyword>
<dbReference type="InParanoid" id="E3MV09"/>
<name>E3MV09_CAERE</name>
<dbReference type="InterPro" id="IPR027417">
    <property type="entry name" value="P-loop_NTPase"/>
</dbReference>
<comment type="catalytic activity">
    <reaction evidence="1">
        <text>ATP + H2O = ADP + phosphate + H(+)</text>
        <dbReference type="Rhea" id="RHEA:13065"/>
        <dbReference type="ChEBI" id="CHEBI:15377"/>
        <dbReference type="ChEBI" id="CHEBI:15378"/>
        <dbReference type="ChEBI" id="CHEBI:30616"/>
        <dbReference type="ChEBI" id="CHEBI:43474"/>
        <dbReference type="ChEBI" id="CHEBI:456216"/>
        <dbReference type="EC" id="5.6.2.3"/>
    </reaction>
</comment>
<keyword evidence="1" id="KW-0067">ATP-binding</keyword>
<protein>
    <recommendedName>
        <fullName evidence="1">ATP-dependent DNA helicase</fullName>
        <ecNumber evidence="1">5.6.2.3</ecNumber>
    </recommendedName>
</protein>
<dbReference type="Proteomes" id="UP000008281">
    <property type="component" value="Unassembled WGS sequence"/>
</dbReference>
<dbReference type="Pfam" id="PF05970">
    <property type="entry name" value="PIF1"/>
    <property type="match status" value="1"/>
</dbReference>
<dbReference type="OrthoDB" id="416437at2759"/>
<keyword evidence="4" id="KW-1185">Reference proteome</keyword>
<dbReference type="Gene3D" id="3.40.50.300">
    <property type="entry name" value="P-loop containing nucleotide triphosphate hydrolases"/>
    <property type="match status" value="1"/>
</dbReference>
<dbReference type="GO" id="GO:0006281">
    <property type="term" value="P:DNA repair"/>
    <property type="evidence" value="ECO:0007669"/>
    <property type="project" value="UniProtKB-KW"/>
</dbReference>
<dbReference type="GO" id="GO:0016887">
    <property type="term" value="F:ATP hydrolysis activity"/>
    <property type="evidence" value="ECO:0007669"/>
    <property type="project" value="RHEA"/>
</dbReference>
<dbReference type="GO" id="GO:0005524">
    <property type="term" value="F:ATP binding"/>
    <property type="evidence" value="ECO:0007669"/>
    <property type="project" value="UniProtKB-KW"/>
</dbReference>
<evidence type="ECO:0000313" key="3">
    <source>
        <dbReference type="EMBL" id="EFP09999.1"/>
    </source>
</evidence>
<comment type="similarity">
    <text evidence="1">Belongs to the helicase family.</text>
</comment>
<keyword evidence="1" id="KW-0547">Nucleotide-binding</keyword>
<dbReference type="InterPro" id="IPR010285">
    <property type="entry name" value="DNA_helicase_pif1-like_DEAD"/>
</dbReference>
<dbReference type="EMBL" id="DS268481">
    <property type="protein sequence ID" value="EFP09999.1"/>
    <property type="molecule type" value="Genomic_DNA"/>
</dbReference>
<gene>
    <name evidence="3" type="ORF">CRE_20870</name>
</gene>
<dbReference type="OMA" id="FARIDHC"/>
<dbReference type="PANTHER" id="PTHR47642:SF5">
    <property type="entry name" value="ATP-DEPENDENT DNA HELICASE"/>
    <property type="match status" value="1"/>
</dbReference>
<dbReference type="eggNOG" id="KOG0987">
    <property type="taxonomic scope" value="Eukaryota"/>
</dbReference>
<evidence type="ECO:0000259" key="2">
    <source>
        <dbReference type="Pfam" id="PF05970"/>
    </source>
</evidence>
<dbReference type="GO" id="GO:0000723">
    <property type="term" value="P:telomere maintenance"/>
    <property type="evidence" value="ECO:0007669"/>
    <property type="project" value="InterPro"/>
</dbReference>
<keyword evidence="1" id="KW-0233">DNA recombination</keyword>
<dbReference type="CDD" id="cd18809">
    <property type="entry name" value="SF1_C_RecD"/>
    <property type="match status" value="1"/>
</dbReference>
<evidence type="ECO:0000313" key="4">
    <source>
        <dbReference type="Proteomes" id="UP000008281"/>
    </source>
</evidence>
<dbReference type="PANTHER" id="PTHR47642">
    <property type="entry name" value="ATP-DEPENDENT DNA HELICASE"/>
    <property type="match status" value="1"/>
</dbReference>
<comment type="cofactor">
    <cofactor evidence="1">
        <name>Mg(2+)</name>
        <dbReference type="ChEBI" id="CHEBI:18420"/>
    </cofactor>
</comment>
<dbReference type="AlphaFoldDB" id="E3MV09"/>
<dbReference type="GO" id="GO:0006310">
    <property type="term" value="P:DNA recombination"/>
    <property type="evidence" value="ECO:0007669"/>
    <property type="project" value="UniProtKB-KW"/>
</dbReference>
<accession>E3MV09</accession>
<sequence>MPLSTPSVPVIVDGHKLSPEQCKIYYWVMKKIDNNNTTPIYTLVHGAAGSGKSLLLKAIRSGLQGKLGLDSCISTAPTAIASQLIDSRTIHSTFVLKWGIVDVEDFLDEIPNYQMNKVSWMQNAKVLLIDIINFVSNVDFARIDHCLQEVTGVQRPFGGLSVIVFGDFYQLPPKGDWIFEGNIIRTLYNISVFELPDLPESLIEKQLKVIPNSPKLWNLFKIVELPEMNYRVTDETQRDVSIAMRHGNDQEKLYNYLKEICFICWDRDQTEEKITEEYQLLTQITGRENIAVLAPSNDIVDDINFSLVASEFGARRFPPIHLAGLEHCKNWNSAQQDVCVASGSPVVCTVNYDERIKNGAIFSTGTIDIRRLPFKEGNRTFMRFPLRLGYAHTIERAQGATFDGIILVRNKTWDREETRLWKNHQDGVGEIYTAMSRARDLQNCRITPMRYLGLDISSQVEKEITRMRRDCRELMD</sequence>
<dbReference type="InterPro" id="IPR051055">
    <property type="entry name" value="PIF1_helicase"/>
</dbReference>
<dbReference type="SUPFAM" id="SSF52540">
    <property type="entry name" value="P-loop containing nucleoside triphosphate hydrolases"/>
    <property type="match status" value="2"/>
</dbReference>
<keyword evidence="1" id="KW-0227">DNA damage</keyword>
<evidence type="ECO:0000256" key="1">
    <source>
        <dbReference type="RuleBase" id="RU363044"/>
    </source>
</evidence>
<reference evidence="3" key="1">
    <citation type="submission" date="2007-07" db="EMBL/GenBank/DDBJ databases">
        <title>PCAP assembly of the Caenorhabditis remanei genome.</title>
        <authorList>
            <consortium name="The Caenorhabditis remanei Sequencing Consortium"/>
            <person name="Wilson R.K."/>
        </authorList>
    </citation>
    <scope>NUCLEOTIDE SEQUENCE [LARGE SCALE GENOMIC DNA]</scope>
    <source>
        <strain evidence="3">PB4641</strain>
    </source>
</reference>
<dbReference type="EC" id="5.6.2.3" evidence="1"/>
<organism evidence="4">
    <name type="scientific">Caenorhabditis remanei</name>
    <name type="common">Caenorhabditis vulgaris</name>
    <dbReference type="NCBI Taxonomy" id="31234"/>
    <lineage>
        <taxon>Eukaryota</taxon>
        <taxon>Metazoa</taxon>
        <taxon>Ecdysozoa</taxon>
        <taxon>Nematoda</taxon>
        <taxon>Chromadorea</taxon>
        <taxon>Rhabditida</taxon>
        <taxon>Rhabditina</taxon>
        <taxon>Rhabditomorpha</taxon>
        <taxon>Rhabditoidea</taxon>
        <taxon>Rhabditidae</taxon>
        <taxon>Peloderinae</taxon>
        <taxon>Caenorhabditis</taxon>
    </lineage>
</organism>
<proteinExistence type="inferred from homology"/>
<keyword evidence="1" id="KW-0378">Hydrolase</keyword>